<name>A0A1E1F4A9_9SPHN</name>
<dbReference type="PROSITE" id="PS51257">
    <property type="entry name" value="PROKAR_LIPOPROTEIN"/>
    <property type="match status" value="1"/>
</dbReference>
<dbReference type="KEGG" id="sclo:SCLO_1022970"/>
<proteinExistence type="predicted"/>
<dbReference type="EMBL" id="AP017655">
    <property type="protein sequence ID" value="BAV65337.1"/>
    <property type="molecule type" value="Genomic_DNA"/>
</dbReference>
<sequence>MARFGVSMTATLLLAFMVSACDAARNGHETANAATSAVAQQLSQSDEKLEQTGDCVAPPATGGTIASDDPRWRSFDFWVDRMRRGVARPADAGDRSGIGHFCGTWSVAIFQPNVEKPAGVIGLRVAPDGSYVAIVRDGVADDDYAFHIDRGQISASGAGLRFASGQGWNDEGQWLPVTGGGMVAMMQQKILWFRPIGPNARRQVDAMANAANGTGKDAASNVALAMAIGKAWSPDAELRALELRPHDGDFASPVVVPSFYSRTKNVTMVMLFDAAAGQLPTGKTYAGDVTGTTKAIPADAMALPSLAGGGREDGPAVLRWWGDGDAAHLWWVFKRPMAGNRRGDVCYDVAQSGVRDCRALFGDDVADYEQRAAAVRRNRQTAPRRGSDSAPFVLRPPCSATWLEPGDVCNDFGTDKIVR</sequence>
<reference evidence="2 3" key="1">
    <citation type="submission" date="2016-10" db="EMBL/GenBank/DDBJ databases">
        <title>Complete Genome Sequence of the Nonylphenol-Degrading Bacterium Sphingobium cloacae JCM 10874T.</title>
        <authorList>
            <person name="Ootsuka M."/>
            <person name="Nishizawa T."/>
            <person name="Ohta H."/>
        </authorList>
    </citation>
    <scope>NUCLEOTIDE SEQUENCE [LARGE SCALE GENOMIC DNA]</scope>
    <source>
        <strain evidence="2 3">JCM 10874</strain>
    </source>
</reference>
<accession>A0A1E1F4A9</accession>
<organism evidence="2 3">
    <name type="scientific">Sphingobium cloacae</name>
    <dbReference type="NCBI Taxonomy" id="120107"/>
    <lineage>
        <taxon>Bacteria</taxon>
        <taxon>Pseudomonadati</taxon>
        <taxon>Pseudomonadota</taxon>
        <taxon>Alphaproteobacteria</taxon>
        <taxon>Sphingomonadales</taxon>
        <taxon>Sphingomonadaceae</taxon>
        <taxon>Sphingobium</taxon>
    </lineage>
</organism>
<gene>
    <name evidence="2" type="ORF">SCLO_1022970</name>
</gene>
<feature type="chain" id="PRO_5009112557" evidence="1">
    <location>
        <begin position="24"/>
        <end position="419"/>
    </location>
</feature>
<keyword evidence="1" id="KW-0732">Signal</keyword>
<dbReference type="Proteomes" id="UP000218272">
    <property type="component" value="Chromosome SCLO_1"/>
</dbReference>
<feature type="signal peptide" evidence="1">
    <location>
        <begin position="1"/>
        <end position="23"/>
    </location>
</feature>
<evidence type="ECO:0000256" key="1">
    <source>
        <dbReference type="SAM" id="SignalP"/>
    </source>
</evidence>
<keyword evidence="3" id="KW-1185">Reference proteome</keyword>
<evidence type="ECO:0000313" key="3">
    <source>
        <dbReference type="Proteomes" id="UP000218272"/>
    </source>
</evidence>
<protein>
    <submittedName>
        <fullName evidence="2">ATP synthase protein I</fullName>
    </submittedName>
</protein>
<dbReference type="AlphaFoldDB" id="A0A1E1F4A9"/>
<evidence type="ECO:0000313" key="2">
    <source>
        <dbReference type="EMBL" id="BAV65337.1"/>
    </source>
</evidence>